<keyword evidence="2" id="KW-0732">Signal</keyword>
<feature type="compositionally biased region" description="Low complexity" evidence="1">
    <location>
        <begin position="101"/>
        <end position="122"/>
    </location>
</feature>
<dbReference type="EMBL" id="JH793777">
    <property type="protein sequence ID" value="ELQ43132.1"/>
    <property type="molecule type" value="Genomic_DNA"/>
</dbReference>
<feature type="compositionally biased region" description="Polar residues" evidence="1">
    <location>
        <begin position="40"/>
        <end position="59"/>
    </location>
</feature>
<evidence type="ECO:0000256" key="1">
    <source>
        <dbReference type="SAM" id="MobiDB-lite"/>
    </source>
</evidence>
<feature type="chain" id="PRO_5041712654" description="Apple domain-containing protein" evidence="2">
    <location>
        <begin position="26"/>
        <end position="494"/>
    </location>
</feature>
<sequence length="494" mass="52560">MDPEYKIHNFRAVSVAALLSVGTLAAPKAAVEVSKVPTATVNQVQEPESNDRPSQQPQHNWGLHPRGGRYFTNTVHATQSSGGNATTPRPTGSHQHPHNQTTNGISTSSTSISPTMESSSTSGCALSLVTETTTIYVITTVYLPLNDTTTTSCDYCNATTAMSAWHNSTSAAANPTVGTTGIPHSYNITRGHWVVTETECDGSVTTSMTSLSSDSAELTATDVPVLTTSECEDDTTILTPSSEGTAPTTTASVEDAMDSYTVTLTTTTSPTSTIGLDTVLSSTMATTVPETDDHNEVTTATATTTAGSGGDTAATTTYVIDTTVMPVTTASVTQTLATTLTPTRTVCATDAPAGETPRPRNVYCGVHGLDVGNYFLAQYVNNKANEPVTLEGCWQFCKETPTKKASNKSTGGCRSYDFYLEPGLDVPRCNLYGSSVAYALRSIDNHQPHWWFDLDCGSPTQEKWQAGHDHRHDEENMSALGLAADLRQRHGQQY</sequence>
<gene>
    <name evidence="3" type="ORF">OOU_Y34scaffold00172g2</name>
</gene>
<dbReference type="Proteomes" id="UP000011086">
    <property type="component" value="Unassembled WGS sequence"/>
</dbReference>
<evidence type="ECO:0000256" key="2">
    <source>
        <dbReference type="SAM" id="SignalP"/>
    </source>
</evidence>
<feature type="compositionally biased region" description="Polar residues" evidence="1">
    <location>
        <begin position="71"/>
        <end position="100"/>
    </location>
</feature>
<evidence type="ECO:0008006" key="4">
    <source>
        <dbReference type="Google" id="ProtNLM"/>
    </source>
</evidence>
<organism evidence="3">
    <name type="scientific">Pyricularia oryzae (strain Y34)</name>
    <name type="common">Rice blast fungus</name>
    <name type="synonym">Magnaporthe oryzae</name>
    <dbReference type="NCBI Taxonomy" id="1143189"/>
    <lineage>
        <taxon>Eukaryota</taxon>
        <taxon>Fungi</taxon>
        <taxon>Dikarya</taxon>
        <taxon>Ascomycota</taxon>
        <taxon>Pezizomycotina</taxon>
        <taxon>Sordariomycetes</taxon>
        <taxon>Sordariomycetidae</taxon>
        <taxon>Magnaporthales</taxon>
        <taxon>Pyriculariaceae</taxon>
        <taxon>Pyricularia</taxon>
    </lineage>
</organism>
<dbReference type="AlphaFoldDB" id="A0AA97PQF7"/>
<reference evidence="3" key="1">
    <citation type="journal article" date="2012" name="PLoS Genet.">
        <title>Comparative analysis of the genomes of two field isolates of the rice blast fungus Magnaporthe oryzae.</title>
        <authorList>
            <person name="Xue M."/>
            <person name="Yang J."/>
            <person name="Li Z."/>
            <person name="Hu S."/>
            <person name="Yao N."/>
            <person name="Dean R.A."/>
            <person name="Zhao W."/>
            <person name="Shen M."/>
            <person name="Zhang H."/>
            <person name="Li C."/>
            <person name="Liu L."/>
            <person name="Cao L."/>
            <person name="Xu X."/>
            <person name="Xing Y."/>
            <person name="Hsiang T."/>
            <person name="Zhang Z."/>
            <person name="Xu J.R."/>
            <person name="Peng Y.L."/>
        </authorList>
    </citation>
    <scope>NUCLEOTIDE SEQUENCE</scope>
    <source>
        <strain evidence="3">Y34</strain>
    </source>
</reference>
<proteinExistence type="predicted"/>
<name>A0AA97PQF7_PYRO3</name>
<feature type="signal peptide" evidence="2">
    <location>
        <begin position="1"/>
        <end position="25"/>
    </location>
</feature>
<accession>A0AA97PQF7</accession>
<protein>
    <recommendedName>
        <fullName evidence="4">Apple domain-containing protein</fullName>
    </recommendedName>
</protein>
<evidence type="ECO:0000313" key="3">
    <source>
        <dbReference type="EMBL" id="ELQ43132.1"/>
    </source>
</evidence>
<feature type="region of interest" description="Disordered" evidence="1">
    <location>
        <begin position="40"/>
        <end position="123"/>
    </location>
</feature>